<dbReference type="EMBL" id="MPSH01000013">
    <property type="protein sequence ID" value="PNH32160.1"/>
    <property type="molecule type" value="Genomic_DNA"/>
</dbReference>
<proteinExistence type="predicted"/>
<reference evidence="2 4" key="1">
    <citation type="submission" date="2017-12" db="EMBL/GenBank/DDBJ databases">
        <title>Comparative genomics yields insights into virulence evolution of Verticillium dahliae.</title>
        <authorList>
            <person name="Fan R."/>
            <person name="Armitage A.D."/>
            <person name="Cascant-Lopez E."/>
            <person name="Sobczyk M."/>
            <person name="Cockerton H.M."/>
            <person name="Harrison R.J."/>
        </authorList>
    </citation>
    <scope>NUCLEOTIDE SEQUENCE [LARGE SCALE GENOMIC DNA]</scope>
    <source>
        <strain evidence="2 4">12008</strain>
    </source>
</reference>
<dbReference type="InterPro" id="IPR045136">
    <property type="entry name" value="Iah1-like"/>
</dbReference>
<feature type="domain" description="SGNH hydrolase-type esterase" evidence="1">
    <location>
        <begin position="11"/>
        <end position="226"/>
    </location>
</feature>
<dbReference type="Pfam" id="PF13472">
    <property type="entry name" value="Lipase_GDSL_2"/>
    <property type="match status" value="1"/>
</dbReference>
<dbReference type="Gene3D" id="3.40.50.1110">
    <property type="entry name" value="SGNH hydrolase"/>
    <property type="match status" value="1"/>
</dbReference>
<dbReference type="AlphaFoldDB" id="A0A2J8FG89"/>
<reference evidence="3 5" key="2">
    <citation type="submission" date="2018-12" db="EMBL/GenBank/DDBJ databases">
        <title>Genome of Verticillium dahliae isolate Getta Getta.</title>
        <authorList>
            <person name="Gardiner D.M."/>
        </authorList>
    </citation>
    <scope>NUCLEOTIDE SEQUENCE [LARGE SCALE GENOMIC DNA]</scope>
    <source>
        <strain evidence="3 5">Getta Getta</strain>
    </source>
</reference>
<protein>
    <recommendedName>
        <fullName evidence="1">SGNH hydrolase-type esterase domain-containing protein</fullName>
    </recommendedName>
</protein>
<dbReference type="Proteomes" id="UP000288725">
    <property type="component" value="Chromosome 8"/>
</dbReference>
<comment type="caution">
    <text evidence="3">The sequence shown here is derived from an EMBL/GenBank/DDBJ whole genome shotgun (WGS) entry which is preliminary data.</text>
</comment>
<dbReference type="Proteomes" id="UP000236305">
    <property type="component" value="Unassembled WGS sequence"/>
</dbReference>
<dbReference type="InterPro" id="IPR013830">
    <property type="entry name" value="SGNH_hydro"/>
</dbReference>
<evidence type="ECO:0000259" key="1">
    <source>
        <dbReference type="Pfam" id="PF13472"/>
    </source>
</evidence>
<dbReference type="InterPro" id="IPR036514">
    <property type="entry name" value="SGNH_hydro_sf"/>
</dbReference>
<sequence length="262" mass="29248">MATKPYPQVVLLGDSLFQHAVEVLDGFSFQSQLQIHTIRRLDVINRGFSGYNTANVVQHLDTLFQPPSDTTPKIEYLLVLLGANDAVRPMHTQHVAQDKYRANLAKIITHPAIAAHKPKILLVTPPPVDEIRIEVLDKEKGWPETTRYSAISAQYSQLARDVAAEHEGVVLIDLWKALMDYAVAKTPDYEAGAGRPLLGTFESGQRGVLADLLPDGLHMSGEAYRIFYDAVVPHIGAEWVGRGDDDRTGYQLPDWREYPRAE</sequence>
<name>A0A2J8FG89_VERDA</name>
<evidence type="ECO:0000313" key="2">
    <source>
        <dbReference type="EMBL" id="PNH32160.1"/>
    </source>
</evidence>
<dbReference type="PANTHER" id="PTHR14209:SF19">
    <property type="entry name" value="ISOAMYL ACETATE-HYDROLYZING ESTERASE 1 HOMOLOG"/>
    <property type="match status" value="1"/>
</dbReference>
<dbReference type="SUPFAM" id="SSF52266">
    <property type="entry name" value="SGNH hydrolase"/>
    <property type="match status" value="1"/>
</dbReference>
<dbReference type="PANTHER" id="PTHR14209">
    <property type="entry name" value="ISOAMYL ACETATE-HYDROLYZING ESTERASE 1"/>
    <property type="match status" value="1"/>
</dbReference>
<gene>
    <name evidence="2" type="ORF">BJF96_g4579</name>
    <name evidence="3" type="ORF">VDGE_06347</name>
</gene>
<evidence type="ECO:0000313" key="3">
    <source>
        <dbReference type="EMBL" id="RXG46824.1"/>
    </source>
</evidence>
<dbReference type="OMA" id="VPIDRYK"/>
<evidence type="ECO:0000313" key="4">
    <source>
        <dbReference type="Proteomes" id="UP000236305"/>
    </source>
</evidence>
<dbReference type="OrthoDB" id="671439at2759"/>
<organism evidence="3 5">
    <name type="scientific">Verticillium dahliae</name>
    <name type="common">Verticillium wilt</name>
    <dbReference type="NCBI Taxonomy" id="27337"/>
    <lineage>
        <taxon>Eukaryota</taxon>
        <taxon>Fungi</taxon>
        <taxon>Dikarya</taxon>
        <taxon>Ascomycota</taxon>
        <taxon>Pezizomycotina</taxon>
        <taxon>Sordariomycetes</taxon>
        <taxon>Hypocreomycetidae</taxon>
        <taxon>Glomerellales</taxon>
        <taxon>Plectosphaerellaceae</taxon>
        <taxon>Verticillium</taxon>
    </lineage>
</organism>
<evidence type="ECO:0000313" key="5">
    <source>
        <dbReference type="Proteomes" id="UP000288725"/>
    </source>
</evidence>
<dbReference type="SMR" id="A0A2J8FG89"/>
<dbReference type="CDD" id="cd01838">
    <property type="entry name" value="Isoamyl_acetate_hydrolase_like"/>
    <property type="match status" value="1"/>
</dbReference>
<accession>A0A2J8FG89</accession>
<dbReference type="EMBL" id="RSDZ01000043">
    <property type="protein sequence ID" value="RXG46824.1"/>
    <property type="molecule type" value="Genomic_DNA"/>
</dbReference>